<sequence>MSSAAYTPLPTAANPNGQSAKDLLSRLTPAAPPTRIRRLLIFVAVLALSSVLLVYVVFAPSSFSLPGSGSSSGSTSDSGSIPGGYSHNEDLNNDASGWGGTNNDDQGGVGSGSPFFRDNHPALHARLFLARAQAEISARKLDTCGGQLSARMVDAYITGAVPYCTSPASASTASITCFPAGGASDPSSPNHWWPYPQAFCASQHLGHTPGWGGPASVHGQFTGRCEVSGGGNELKAAMGREGFLGKEFVEDKNAGEGCTETLTHPVLFVPRQDRWNPFHVGEDLVTTFLALTLFSRHQSSSSSASTSSAAEQQLWTALPAAYAKTLSSSASSAKAEFSKLTAELAHEVAHTAGLQLVFTDEYLPTESLFAPLYDRMGAFPPRRMAVEGLANTCLARAFHSVGAGASLLSATGVGRPHTCASELVWGTSLWLRWVWGLEGLPGSSSSSLGSRAWEEVGVRRRSNRTEGQVEREDVEQRAPVTTHAQAQGGDPIQVLFLSREKFDAYTRHKNHKLTAWQEARHIANEGELLAGLRAGLGGLCRVATAVAGSTPHTPGTHDCTYTDADLLPGVWGSRLHPREARALGLGVGTAPPPSDVDADAKKEESTVGVGGGGAAPVGAPPGEGLANERRAPLPSDGSTSNNTARAARPRALRFATLDPTTSALPAQLGAVGRADVVVSVHAGALGLTLFMPTGRASVVELMTTGAQGNWHFHNMAHMLGMEYLRIDVQKNVDVAKVVQGVRDLVERRLQK</sequence>
<dbReference type="AlphaFoldDB" id="A0AAD6ZDE8"/>
<evidence type="ECO:0000313" key="4">
    <source>
        <dbReference type="Proteomes" id="UP001218218"/>
    </source>
</evidence>
<keyword evidence="2" id="KW-0812">Transmembrane</keyword>
<feature type="region of interest" description="Disordered" evidence="1">
    <location>
        <begin position="463"/>
        <end position="485"/>
    </location>
</feature>
<keyword evidence="2" id="KW-0472">Membrane</keyword>
<evidence type="ECO:0000256" key="1">
    <source>
        <dbReference type="SAM" id="MobiDB-lite"/>
    </source>
</evidence>
<dbReference type="PANTHER" id="PTHR20961">
    <property type="entry name" value="GLYCOSYLTRANSFERASE"/>
    <property type="match status" value="1"/>
</dbReference>
<dbReference type="GO" id="GO:0005783">
    <property type="term" value="C:endoplasmic reticulum"/>
    <property type="evidence" value="ECO:0007669"/>
    <property type="project" value="TreeGrafter"/>
</dbReference>
<keyword evidence="2" id="KW-1133">Transmembrane helix</keyword>
<keyword evidence="4" id="KW-1185">Reference proteome</keyword>
<dbReference type="PANTHER" id="PTHR20961:SF38">
    <property type="entry name" value="PROTEIN O-LINKED-MANNOSE BETA-1,4-N-ACETYLGLUCOSAMINYLTRANSFERASE 2"/>
    <property type="match status" value="1"/>
</dbReference>
<feature type="compositionally biased region" description="Basic and acidic residues" evidence="1">
    <location>
        <begin position="463"/>
        <end position="476"/>
    </location>
</feature>
<organism evidence="3 4">
    <name type="scientific">Mycena albidolilacea</name>
    <dbReference type="NCBI Taxonomy" id="1033008"/>
    <lineage>
        <taxon>Eukaryota</taxon>
        <taxon>Fungi</taxon>
        <taxon>Dikarya</taxon>
        <taxon>Basidiomycota</taxon>
        <taxon>Agaricomycotina</taxon>
        <taxon>Agaricomycetes</taxon>
        <taxon>Agaricomycetidae</taxon>
        <taxon>Agaricales</taxon>
        <taxon>Marasmiineae</taxon>
        <taxon>Mycenaceae</taxon>
        <taxon>Mycena</taxon>
    </lineage>
</organism>
<proteinExistence type="predicted"/>
<dbReference type="EMBL" id="JARIHO010000059">
    <property type="protein sequence ID" value="KAJ7318236.1"/>
    <property type="molecule type" value="Genomic_DNA"/>
</dbReference>
<name>A0AAD6ZDE8_9AGAR</name>
<accession>A0AAD6ZDE8</accession>
<evidence type="ECO:0000313" key="3">
    <source>
        <dbReference type="EMBL" id="KAJ7318236.1"/>
    </source>
</evidence>
<dbReference type="GO" id="GO:0035269">
    <property type="term" value="P:protein O-linked glycosylation via mannose"/>
    <property type="evidence" value="ECO:0007669"/>
    <property type="project" value="TreeGrafter"/>
</dbReference>
<protein>
    <submittedName>
        <fullName evidence="3">Uncharacterized protein</fullName>
    </submittedName>
</protein>
<evidence type="ECO:0000256" key="2">
    <source>
        <dbReference type="SAM" id="Phobius"/>
    </source>
</evidence>
<gene>
    <name evidence="3" type="ORF">DFH08DRAFT_820231</name>
</gene>
<dbReference type="InterPro" id="IPR007657">
    <property type="entry name" value="Glycosyltransferase_61"/>
</dbReference>
<feature type="transmembrane region" description="Helical" evidence="2">
    <location>
        <begin position="39"/>
        <end position="58"/>
    </location>
</feature>
<feature type="region of interest" description="Disordered" evidence="1">
    <location>
        <begin position="584"/>
        <end position="647"/>
    </location>
</feature>
<dbReference type="GO" id="GO:0097363">
    <property type="term" value="F:protein O-acetylglucosaminyltransferase activity"/>
    <property type="evidence" value="ECO:0007669"/>
    <property type="project" value="TreeGrafter"/>
</dbReference>
<dbReference type="Proteomes" id="UP001218218">
    <property type="component" value="Unassembled WGS sequence"/>
</dbReference>
<feature type="compositionally biased region" description="Low complexity" evidence="1">
    <location>
        <begin position="65"/>
        <end position="84"/>
    </location>
</feature>
<feature type="region of interest" description="Disordered" evidence="1">
    <location>
        <begin position="1"/>
        <end position="20"/>
    </location>
</feature>
<comment type="caution">
    <text evidence="3">The sequence shown here is derived from an EMBL/GenBank/DDBJ whole genome shotgun (WGS) entry which is preliminary data.</text>
</comment>
<reference evidence="3" key="1">
    <citation type="submission" date="2023-03" db="EMBL/GenBank/DDBJ databases">
        <title>Massive genome expansion in bonnet fungi (Mycena s.s.) driven by repeated elements and novel gene families across ecological guilds.</title>
        <authorList>
            <consortium name="Lawrence Berkeley National Laboratory"/>
            <person name="Harder C.B."/>
            <person name="Miyauchi S."/>
            <person name="Viragh M."/>
            <person name="Kuo A."/>
            <person name="Thoen E."/>
            <person name="Andreopoulos B."/>
            <person name="Lu D."/>
            <person name="Skrede I."/>
            <person name="Drula E."/>
            <person name="Henrissat B."/>
            <person name="Morin E."/>
            <person name="Kohler A."/>
            <person name="Barry K."/>
            <person name="LaButti K."/>
            <person name="Morin E."/>
            <person name="Salamov A."/>
            <person name="Lipzen A."/>
            <person name="Mereny Z."/>
            <person name="Hegedus B."/>
            <person name="Baldrian P."/>
            <person name="Stursova M."/>
            <person name="Weitz H."/>
            <person name="Taylor A."/>
            <person name="Grigoriev I.V."/>
            <person name="Nagy L.G."/>
            <person name="Martin F."/>
            <person name="Kauserud H."/>
        </authorList>
    </citation>
    <scope>NUCLEOTIDE SEQUENCE</scope>
    <source>
        <strain evidence="3">CBHHK002</strain>
    </source>
</reference>
<feature type="region of interest" description="Disordered" evidence="1">
    <location>
        <begin position="65"/>
        <end position="115"/>
    </location>
</feature>